<evidence type="ECO:0000256" key="6">
    <source>
        <dbReference type="PROSITE-ProRule" id="PRU00169"/>
    </source>
</evidence>
<dbReference type="GO" id="GO:0000156">
    <property type="term" value="F:phosphorelay response regulator activity"/>
    <property type="evidence" value="ECO:0007669"/>
    <property type="project" value="TreeGrafter"/>
</dbReference>
<dbReference type="InterPro" id="IPR039420">
    <property type="entry name" value="WalR-like"/>
</dbReference>
<evidence type="ECO:0000256" key="3">
    <source>
        <dbReference type="ARBA" id="ARBA00023015"/>
    </source>
</evidence>
<proteinExistence type="predicted"/>
<gene>
    <name evidence="8" type="ORF">EDD54_1226</name>
</gene>
<evidence type="ECO:0000313" key="8">
    <source>
        <dbReference type="EMBL" id="TDP87333.1"/>
    </source>
</evidence>
<dbReference type="InterPro" id="IPR001789">
    <property type="entry name" value="Sig_transdc_resp-reg_receiver"/>
</dbReference>
<dbReference type="GO" id="GO:0006355">
    <property type="term" value="P:regulation of DNA-templated transcription"/>
    <property type="evidence" value="ECO:0007669"/>
    <property type="project" value="TreeGrafter"/>
</dbReference>
<dbReference type="PROSITE" id="PS50110">
    <property type="entry name" value="RESPONSE_REGULATORY"/>
    <property type="match status" value="1"/>
</dbReference>
<dbReference type="Gene3D" id="3.40.50.2300">
    <property type="match status" value="1"/>
</dbReference>
<dbReference type="PANTHER" id="PTHR48111:SF1">
    <property type="entry name" value="TWO-COMPONENT RESPONSE REGULATOR ORR33"/>
    <property type="match status" value="1"/>
</dbReference>
<evidence type="ECO:0000256" key="2">
    <source>
        <dbReference type="ARBA" id="ARBA00023012"/>
    </source>
</evidence>
<dbReference type="PANTHER" id="PTHR48111">
    <property type="entry name" value="REGULATOR OF RPOS"/>
    <property type="match status" value="1"/>
</dbReference>
<dbReference type="InterPro" id="IPR011006">
    <property type="entry name" value="CheY-like_superfamily"/>
</dbReference>
<dbReference type="Proteomes" id="UP000294547">
    <property type="component" value="Unassembled WGS sequence"/>
</dbReference>
<protein>
    <submittedName>
        <fullName evidence="8">Response regulator receiver domain-containing protein</fullName>
    </submittedName>
</protein>
<comment type="caution">
    <text evidence="8">The sequence shown here is derived from an EMBL/GenBank/DDBJ whole genome shotgun (WGS) entry which is preliminary data.</text>
</comment>
<dbReference type="EMBL" id="SNXY01000006">
    <property type="protein sequence ID" value="TDP87333.1"/>
    <property type="molecule type" value="Genomic_DNA"/>
</dbReference>
<keyword evidence="9" id="KW-1185">Reference proteome</keyword>
<evidence type="ECO:0000256" key="4">
    <source>
        <dbReference type="ARBA" id="ARBA00023125"/>
    </source>
</evidence>
<dbReference type="SMART" id="SM00448">
    <property type="entry name" value="REC"/>
    <property type="match status" value="1"/>
</dbReference>
<dbReference type="GO" id="GO:0005829">
    <property type="term" value="C:cytosol"/>
    <property type="evidence" value="ECO:0007669"/>
    <property type="project" value="TreeGrafter"/>
</dbReference>
<evidence type="ECO:0000256" key="1">
    <source>
        <dbReference type="ARBA" id="ARBA00022553"/>
    </source>
</evidence>
<organism evidence="8 9">
    <name type="scientific">Oharaeibacter diazotrophicus</name>
    <dbReference type="NCBI Taxonomy" id="1920512"/>
    <lineage>
        <taxon>Bacteria</taxon>
        <taxon>Pseudomonadati</taxon>
        <taxon>Pseudomonadota</taxon>
        <taxon>Alphaproteobacteria</taxon>
        <taxon>Hyphomicrobiales</taxon>
        <taxon>Pleomorphomonadaceae</taxon>
        <taxon>Oharaeibacter</taxon>
    </lineage>
</organism>
<evidence type="ECO:0000313" key="9">
    <source>
        <dbReference type="Proteomes" id="UP000294547"/>
    </source>
</evidence>
<accession>A0A4R6RL31</accession>
<feature type="modified residue" description="4-aspartylphosphate" evidence="6">
    <location>
        <position position="54"/>
    </location>
</feature>
<dbReference type="NCBIfam" id="NF009971">
    <property type="entry name" value="PRK13435.1-2"/>
    <property type="match status" value="1"/>
</dbReference>
<evidence type="ECO:0000259" key="7">
    <source>
        <dbReference type="PROSITE" id="PS50110"/>
    </source>
</evidence>
<evidence type="ECO:0000256" key="5">
    <source>
        <dbReference type="ARBA" id="ARBA00023163"/>
    </source>
</evidence>
<keyword evidence="5" id="KW-0804">Transcription</keyword>
<keyword evidence="3" id="KW-0805">Transcription regulation</keyword>
<dbReference type="RefSeq" id="WP_245515653.1">
    <property type="nucleotide sequence ID" value="NZ_BSPM01000008.1"/>
</dbReference>
<keyword evidence="4" id="KW-0238">DNA-binding</keyword>
<feature type="domain" description="Response regulatory" evidence="7">
    <location>
        <begin position="4"/>
        <end position="115"/>
    </location>
</feature>
<keyword evidence="1 6" id="KW-0597">Phosphoprotein</keyword>
<dbReference type="GO" id="GO:0032993">
    <property type="term" value="C:protein-DNA complex"/>
    <property type="evidence" value="ECO:0007669"/>
    <property type="project" value="TreeGrafter"/>
</dbReference>
<keyword evidence="2" id="KW-0902">Two-component regulatory system</keyword>
<sequence>MSLAVMVVEDEALLALELEDVLQENGHRVLGPAMSRNQAVRLAEETRPDLALVDVHLLDGPTGVEVARHLSSKGVPVVFMTANVRRIPEDFAGAIGVIEKPYTTNGLQNALTYVVKRLHGEPPPTVPASLTMSPTIA</sequence>
<reference evidence="8 9" key="1">
    <citation type="submission" date="2019-03" db="EMBL/GenBank/DDBJ databases">
        <title>Genomic Encyclopedia of Type Strains, Phase IV (KMG-IV): sequencing the most valuable type-strain genomes for metagenomic binning, comparative biology and taxonomic classification.</title>
        <authorList>
            <person name="Goeker M."/>
        </authorList>
    </citation>
    <scope>NUCLEOTIDE SEQUENCE [LARGE SCALE GENOMIC DNA]</scope>
    <source>
        <strain evidence="8 9">DSM 102969</strain>
    </source>
</reference>
<name>A0A4R6RL31_9HYPH</name>
<dbReference type="Pfam" id="PF00072">
    <property type="entry name" value="Response_reg"/>
    <property type="match status" value="1"/>
</dbReference>
<dbReference type="AlphaFoldDB" id="A0A4R6RL31"/>
<dbReference type="SUPFAM" id="SSF52172">
    <property type="entry name" value="CheY-like"/>
    <property type="match status" value="1"/>
</dbReference>
<dbReference type="GO" id="GO:0000976">
    <property type="term" value="F:transcription cis-regulatory region binding"/>
    <property type="evidence" value="ECO:0007669"/>
    <property type="project" value="TreeGrafter"/>
</dbReference>